<dbReference type="NCBIfam" id="NF007935">
    <property type="entry name" value="PRK10651.1"/>
    <property type="match status" value="1"/>
</dbReference>
<dbReference type="SUPFAM" id="SSF46894">
    <property type="entry name" value="C-terminal effector domain of the bipartite response regulators"/>
    <property type="match status" value="1"/>
</dbReference>
<name>F5RH29_METUF</name>
<dbReference type="Proteomes" id="UP000005019">
    <property type="component" value="Unassembled WGS sequence"/>
</dbReference>
<dbReference type="PROSITE" id="PS00622">
    <property type="entry name" value="HTH_LUXR_1"/>
    <property type="match status" value="1"/>
</dbReference>
<feature type="domain" description="Response regulatory" evidence="4">
    <location>
        <begin position="4"/>
        <end position="120"/>
    </location>
</feature>
<accession>F5RH29</accession>
<feature type="modified residue" description="4-aspartylphosphate" evidence="2">
    <location>
        <position position="55"/>
    </location>
</feature>
<dbReference type="GO" id="GO:0000160">
    <property type="term" value="P:phosphorelay signal transduction system"/>
    <property type="evidence" value="ECO:0007669"/>
    <property type="project" value="InterPro"/>
</dbReference>
<dbReference type="SUPFAM" id="SSF52172">
    <property type="entry name" value="CheY-like"/>
    <property type="match status" value="1"/>
</dbReference>
<dbReference type="CDD" id="cd06170">
    <property type="entry name" value="LuxR_C_like"/>
    <property type="match status" value="1"/>
</dbReference>
<evidence type="ECO:0000256" key="1">
    <source>
        <dbReference type="ARBA" id="ARBA00023125"/>
    </source>
</evidence>
<dbReference type="InterPro" id="IPR001789">
    <property type="entry name" value="Sig_transdc_resp-reg_receiver"/>
</dbReference>
<evidence type="ECO:0000259" key="3">
    <source>
        <dbReference type="PROSITE" id="PS50043"/>
    </source>
</evidence>
<dbReference type="PROSITE" id="PS50110">
    <property type="entry name" value="RESPONSE_REGULATORY"/>
    <property type="match status" value="1"/>
</dbReference>
<keyword evidence="6" id="KW-1185">Reference proteome</keyword>
<dbReference type="STRING" id="1000565.METUNv1_03621"/>
<dbReference type="InterPro" id="IPR039420">
    <property type="entry name" value="WalR-like"/>
</dbReference>
<dbReference type="PROSITE" id="PS50043">
    <property type="entry name" value="HTH_LUXR_2"/>
    <property type="match status" value="1"/>
</dbReference>
<evidence type="ECO:0000256" key="2">
    <source>
        <dbReference type="PROSITE-ProRule" id="PRU00169"/>
    </source>
</evidence>
<protein>
    <submittedName>
        <fullName evidence="5">Nitrate/nitrite response regulator protein narL</fullName>
    </submittedName>
</protein>
<dbReference type="InterPro" id="IPR000792">
    <property type="entry name" value="Tscrpt_reg_LuxR_C"/>
</dbReference>
<dbReference type="SMART" id="SM00421">
    <property type="entry name" value="HTH_LUXR"/>
    <property type="match status" value="1"/>
</dbReference>
<dbReference type="GO" id="GO:0003677">
    <property type="term" value="F:DNA binding"/>
    <property type="evidence" value="ECO:0007669"/>
    <property type="project" value="UniProtKB-KW"/>
</dbReference>
<dbReference type="RefSeq" id="WP_008064156.1">
    <property type="nucleotide sequence ID" value="NZ_AFHG01000058.1"/>
</dbReference>
<evidence type="ECO:0000259" key="4">
    <source>
        <dbReference type="PROSITE" id="PS50110"/>
    </source>
</evidence>
<dbReference type="eggNOG" id="COG2197">
    <property type="taxonomic scope" value="Bacteria"/>
</dbReference>
<reference evidence="5 6" key="1">
    <citation type="journal article" date="2011" name="J. Bacteriol.">
        <title>Genome sequence of Methyloversatilis universalis FAM5T, a methylotrophic representative of the order Rhodocyclales.</title>
        <authorList>
            <person name="Kittichotirat W."/>
            <person name="Good N.M."/>
            <person name="Hall R."/>
            <person name="Bringel F."/>
            <person name="Lajus A."/>
            <person name="Medigue C."/>
            <person name="Smalley N.E."/>
            <person name="Beck D."/>
            <person name="Bumgarner R."/>
            <person name="Vuilleumier S."/>
            <person name="Kalyuzhnaya M.G."/>
        </authorList>
    </citation>
    <scope>NUCLEOTIDE SEQUENCE [LARGE SCALE GENOMIC DNA]</scope>
    <source>
        <strain evidence="6">ATCC BAA-1314 / JCM 13912 / FAM5</strain>
    </source>
</reference>
<dbReference type="Pfam" id="PF00196">
    <property type="entry name" value="GerE"/>
    <property type="match status" value="1"/>
</dbReference>
<dbReference type="InterPro" id="IPR011006">
    <property type="entry name" value="CheY-like_superfamily"/>
</dbReference>
<comment type="caution">
    <text evidence="5">The sequence shown here is derived from an EMBL/GenBank/DDBJ whole genome shotgun (WGS) entry which is preliminary data.</text>
</comment>
<gene>
    <name evidence="5" type="ORF">METUNv1_03621</name>
</gene>
<sequence length="215" mass="23257">MSIRILLIDDHPLFRKGVAQLVRADEELELAGEVSDGASGIALAAEVDPDLILIDLNMKAMNGIETLRQLKAAGVRGRCVMLTVSDDERDVLDAMKAGADGYLLKDMEPEELCARIKQSVGGNVVLDASVAGLLAHALNAPPAASHSDLTEREREILGLLADGRSNKEIARELGISDATVKVHIKHLLRKLNMKSRLEAAVWALQNPQFRQALQG</sequence>
<dbReference type="PANTHER" id="PTHR43214:SF38">
    <property type="entry name" value="NITRATE_NITRITE RESPONSE REGULATOR PROTEIN NARL"/>
    <property type="match status" value="1"/>
</dbReference>
<evidence type="ECO:0000313" key="6">
    <source>
        <dbReference type="Proteomes" id="UP000005019"/>
    </source>
</evidence>
<keyword evidence="2" id="KW-0597">Phosphoprotein</keyword>
<dbReference type="Pfam" id="PF00072">
    <property type="entry name" value="Response_reg"/>
    <property type="match status" value="1"/>
</dbReference>
<dbReference type="EMBL" id="AFHG01000058">
    <property type="protein sequence ID" value="EGK70233.1"/>
    <property type="molecule type" value="Genomic_DNA"/>
</dbReference>
<dbReference type="PRINTS" id="PR00038">
    <property type="entry name" value="HTHLUXR"/>
</dbReference>
<organism evidence="5 6">
    <name type="scientific">Methyloversatilis universalis (strain ATCC BAA-1314 / DSM 25237 / JCM 13912 / CCUG 52030 / FAM5)</name>
    <dbReference type="NCBI Taxonomy" id="1000565"/>
    <lineage>
        <taxon>Bacteria</taxon>
        <taxon>Pseudomonadati</taxon>
        <taxon>Pseudomonadota</taxon>
        <taxon>Betaproteobacteria</taxon>
        <taxon>Nitrosomonadales</taxon>
        <taxon>Sterolibacteriaceae</taxon>
        <taxon>Methyloversatilis</taxon>
    </lineage>
</organism>
<dbReference type="OrthoDB" id="9780593at2"/>
<dbReference type="PANTHER" id="PTHR43214">
    <property type="entry name" value="TWO-COMPONENT RESPONSE REGULATOR"/>
    <property type="match status" value="1"/>
</dbReference>
<dbReference type="Gene3D" id="3.40.50.2300">
    <property type="match status" value="1"/>
</dbReference>
<dbReference type="AlphaFoldDB" id="F5RH29"/>
<keyword evidence="1" id="KW-0238">DNA-binding</keyword>
<evidence type="ECO:0000313" key="5">
    <source>
        <dbReference type="EMBL" id="EGK70233.1"/>
    </source>
</evidence>
<dbReference type="SMART" id="SM00448">
    <property type="entry name" value="REC"/>
    <property type="match status" value="1"/>
</dbReference>
<dbReference type="GO" id="GO:0006355">
    <property type="term" value="P:regulation of DNA-templated transcription"/>
    <property type="evidence" value="ECO:0007669"/>
    <property type="project" value="InterPro"/>
</dbReference>
<dbReference type="InterPro" id="IPR016032">
    <property type="entry name" value="Sig_transdc_resp-reg_C-effctor"/>
</dbReference>
<feature type="domain" description="HTH luxR-type" evidence="3">
    <location>
        <begin position="142"/>
        <end position="207"/>
    </location>
</feature>
<proteinExistence type="predicted"/>